<feature type="transmembrane region" description="Helical" evidence="1">
    <location>
        <begin position="215"/>
        <end position="232"/>
    </location>
</feature>
<comment type="caution">
    <text evidence="2">The sequence shown here is derived from an EMBL/GenBank/DDBJ whole genome shotgun (WGS) entry which is preliminary data.</text>
</comment>
<keyword evidence="3" id="KW-1185">Reference proteome</keyword>
<evidence type="ECO:0000256" key="1">
    <source>
        <dbReference type="SAM" id="Phobius"/>
    </source>
</evidence>
<evidence type="ECO:0000313" key="2">
    <source>
        <dbReference type="EMBL" id="MBH1942331.1"/>
    </source>
</evidence>
<evidence type="ECO:0000313" key="3">
    <source>
        <dbReference type="Proteomes" id="UP000623269"/>
    </source>
</evidence>
<accession>A0A8J7HC14</accession>
<feature type="transmembrane region" description="Helical" evidence="1">
    <location>
        <begin position="176"/>
        <end position="203"/>
    </location>
</feature>
<protein>
    <submittedName>
        <fullName evidence="2">ABC transporter permease</fullName>
    </submittedName>
</protein>
<gene>
    <name evidence="2" type="ORF">I5677_15625</name>
</gene>
<name>A0A8J7HC14_9FIRM</name>
<dbReference type="RefSeq" id="WP_197662584.1">
    <property type="nucleotide sequence ID" value="NZ_JAEAGR010000020.1"/>
</dbReference>
<feature type="transmembrane region" description="Helical" evidence="1">
    <location>
        <begin position="138"/>
        <end position="164"/>
    </location>
</feature>
<sequence length="242" mass="26975">MMVSKKALLNSFKQFMVQIYKDAMLILLCIAPLLAGSVFKFGIPFAQELIYEYFGLTKLFVPYYLLFDLLLGSLTPLLYCFAAAYVVLGEIDDGISGYLSVTPLGKRGYLISRLGFPAVISFVVSIVLMMVFSLSDFALPYIVGIALSSNLLGIIEALLVVSLSSNRVEGMAVSKLTGLFFLGLPVPFFVEGSIQYLVFFLPSFWLAKFAIEKELLFLLTGVLVSLVWIFMLNKKFNRKINK</sequence>
<feature type="transmembrane region" description="Helical" evidence="1">
    <location>
        <begin position="109"/>
        <end position="132"/>
    </location>
</feature>
<organism evidence="2 3">
    <name type="scientific">Mobilitalea sibirica</name>
    <dbReference type="NCBI Taxonomy" id="1462919"/>
    <lineage>
        <taxon>Bacteria</taxon>
        <taxon>Bacillati</taxon>
        <taxon>Bacillota</taxon>
        <taxon>Clostridia</taxon>
        <taxon>Lachnospirales</taxon>
        <taxon>Lachnospiraceae</taxon>
        <taxon>Mobilitalea</taxon>
    </lineage>
</organism>
<proteinExistence type="predicted"/>
<keyword evidence="1" id="KW-0812">Transmembrane</keyword>
<dbReference type="EMBL" id="JAEAGR010000020">
    <property type="protein sequence ID" value="MBH1942331.1"/>
    <property type="molecule type" value="Genomic_DNA"/>
</dbReference>
<keyword evidence="1" id="KW-0472">Membrane</keyword>
<reference evidence="2" key="1">
    <citation type="submission" date="2020-12" db="EMBL/GenBank/DDBJ databases">
        <title>M. sibirica DSM 26468T genome.</title>
        <authorList>
            <person name="Thieme N."/>
            <person name="Rettenmaier R."/>
            <person name="Zverlov V."/>
            <person name="Liebl W."/>
        </authorList>
    </citation>
    <scope>NUCLEOTIDE SEQUENCE</scope>
    <source>
        <strain evidence="2">DSM 26468</strain>
    </source>
</reference>
<dbReference type="Proteomes" id="UP000623269">
    <property type="component" value="Unassembled WGS sequence"/>
</dbReference>
<dbReference type="AlphaFoldDB" id="A0A8J7HC14"/>
<feature type="transmembrane region" description="Helical" evidence="1">
    <location>
        <begin position="64"/>
        <end position="88"/>
    </location>
</feature>
<keyword evidence="1" id="KW-1133">Transmembrane helix</keyword>